<reference evidence="2 3" key="1">
    <citation type="journal article" date="2011" name="Stand. Genomic Sci.">
        <title>Non-contiguous finished genome sequence and contextual data of the filamentous soil bacterium Ktedonobacter racemifer type strain (SOSP1-21).</title>
        <authorList>
            <person name="Chang Y.J."/>
            <person name="Land M."/>
            <person name="Hauser L."/>
            <person name="Chertkov O."/>
            <person name="Del Rio T.G."/>
            <person name="Nolan M."/>
            <person name="Copeland A."/>
            <person name="Tice H."/>
            <person name="Cheng J.F."/>
            <person name="Lucas S."/>
            <person name="Han C."/>
            <person name="Goodwin L."/>
            <person name="Pitluck S."/>
            <person name="Ivanova N."/>
            <person name="Ovchinikova G."/>
            <person name="Pati A."/>
            <person name="Chen A."/>
            <person name="Palaniappan K."/>
            <person name="Mavromatis K."/>
            <person name="Liolios K."/>
            <person name="Brettin T."/>
            <person name="Fiebig A."/>
            <person name="Rohde M."/>
            <person name="Abt B."/>
            <person name="Goker M."/>
            <person name="Detter J.C."/>
            <person name="Woyke T."/>
            <person name="Bristow J."/>
            <person name="Eisen J.A."/>
            <person name="Markowitz V."/>
            <person name="Hugenholtz P."/>
            <person name="Kyrpides N.C."/>
            <person name="Klenk H.P."/>
            <person name="Lapidus A."/>
        </authorList>
    </citation>
    <scope>NUCLEOTIDE SEQUENCE [LARGE SCALE GENOMIC DNA]</scope>
    <source>
        <strain evidence="3">DSM 44963</strain>
    </source>
</reference>
<feature type="transmembrane region" description="Helical" evidence="1">
    <location>
        <begin position="198"/>
        <end position="213"/>
    </location>
</feature>
<dbReference type="Proteomes" id="UP000004508">
    <property type="component" value="Unassembled WGS sequence"/>
</dbReference>
<accession>D6TU35</accession>
<name>D6TU35_KTERA</name>
<dbReference type="OrthoDB" id="9772884at2"/>
<dbReference type="AlphaFoldDB" id="D6TU35"/>
<keyword evidence="3" id="KW-1185">Reference proteome</keyword>
<dbReference type="PANTHER" id="PTHR38454:SF1">
    <property type="entry name" value="INTEGRAL MEMBRANE PROTEIN"/>
    <property type="match status" value="1"/>
</dbReference>
<dbReference type="eggNOG" id="COG4485">
    <property type="taxonomic scope" value="Bacteria"/>
</dbReference>
<dbReference type="InterPro" id="IPR018580">
    <property type="entry name" value="Uncharacterised_YfhO"/>
</dbReference>
<feature type="transmembrane region" description="Helical" evidence="1">
    <location>
        <begin position="308"/>
        <end position="329"/>
    </location>
</feature>
<feature type="transmembrane region" description="Helical" evidence="1">
    <location>
        <begin position="376"/>
        <end position="396"/>
    </location>
</feature>
<evidence type="ECO:0008006" key="4">
    <source>
        <dbReference type="Google" id="ProtNLM"/>
    </source>
</evidence>
<keyword evidence="1" id="KW-0472">Membrane</keyword>
<evidence type="ECO:0000313" key="3">
    <source>
        <dbReference type="Proteomes" id="UP000004508"/>
    </source>
</evidence>
<comment type="caution">
    <text evidence="2">The sequence shown here is derived from an EMBL/GenBank/DDBJ whole genome shotgun (WGS) entry which is preliminary data.</text>
</comment>
<dbReference type="STRING" id="485913.Krac_4940"/>
<proteinExistence type="predicted"/>
<feature type="transmembrane region" description="Helical" evidence="1">
    <location>
        <begin position="247"/>
        <end position="269"/>
    </location>
</feature>
<dbReference type="PANTHER" id="PTHR38454">
    <property type="entry name" value="INTEGRAL MEMBRANE PROTEIN-RELATED"/>
    <property type="match status" value="1"/>
</dbReference>
<feature type="transmembrane region" description="Helical" evidence="1">
    <location>
        <begin position="146"/>
        <end position="165"/>
    </location>
</feature>
<sequence>MIKNPPLRLQYFKRLQYSKAKLTAWLRIAGQLVVLGIVAVALLLPAPFTSDQLPAAWEKSDLIISHWPTALLIQRTFAQYHQLPLWNPYFGGGQPLIADPLAALFYPPTHLVHFLPLRDYYLVLILGHLLFAGLGTLLLARRAFGLSHLAALVAAIGYMATPRLISHLGAGHLTIFQTVAWFPWLALSCWATVREPRRWGALLGICIAMTLLAGHPQMAYYGMLMLAGQATWLLVKRWRLEGRQAFFASLAGLTAAGIIGALIASIHLLPLMEFTAYSTRQLTLSSSDTYPLQDFLHELLNQQPRPQFPWEGLITPGYIVLALTLLALVTRWRKAWPLLLGIILIAGLAMGNSSSLYLLVSHILPSFDRFRGQTRIWFVGLFLFAILAGLGADALLHYLRRISVYSAVPAGLLIVLAISTTLIFIDNASTQLGDVRTVTTPSALAYTAAHLAGGGRIYGVQENLPQVNAVQTQTRFADGWDPLLIESYVSYMQRAGDYHADGYQLHFPPADSPSIKPDPRLLGLMNVSIVISRRPLSDPRLVQVGKVDNTFLYKNTADAGYAYLVNPDSTGRLPTLNSLQPLNTPVHIVNAAPEPDTFTFSTDKPAYFVIGTPAYPGWVASLDGQPVPIQQIDGILPALKVGPGTHRVRYTYEPLSLRVGATLSLIGLLTTLIWLLFVARRSRRTQPPQPASKQTYATRTKRHALRRQTIQAISTLRRRSVQG</sequence>
<evidence type="ECO:0000313" key="2">
    <source>
        <dbReference type="EMBL" id="EFH83936.1"/>
    </source>
</evidence>
<keyword evidence="1" id="KW-1133">Transmembrane helix</keyword>
<protein>
    <recommendedName>
        <fullName evidence="4">Membrane protein 6-pyruvoyl-tetrahydropterin synthase-related domain-containing protein</fullName>
    </recommendedName>
</protein>
<gene>
    <name evidence="2" type="ORF">Krac_4940</name>
</gene>
<dbReference type="EMBL" id="ADVG01000003">
    <property type="protein sequence ID" value="EFH83936.1"/>
    <property type="molecule type" value="Genomic_DNA"/>
</dbReference>
<organism evidence="2 3">
    <name type="scientific">Ktedonobacter racemifer DSM 44963</name>
    <dbReference type="NCBI Taxonomy" id="485913"/>
    <lineage>
        <taxon>Bacteria</taxon>
        <taxon>Bacillati</taxon>
        <taxon>Chloroflexota</taxon>
        <taxon>Ktedonobacteria</taxon>
        <taxon>Ktedonobacterales</taxon>
        <taxon>Ktedonobacteraceae</taxon>
        <taxon>Ktedonobacter</taxon>
    </lineage>
</organism>
<evidence type="ECO:0000256" key="1">
    <source>
        <dbReference type="SAM" id="Phobius"/>
    </source>
</evidence>
<keyword evidence="1" id="KW-0812">Transmembrane</keyword>
<feature type="transmembrane region" description="Helical" evidence="1">
    <location>
        <begin position="219"/>
        <end position="235"/>
    </location>
</feature>
<feature type="transmembrane region" description="Helical" evidence="1">
    <location>
        <begin position="24"/>
        <end position="44"/>
    </location>
</feature>
<feature type="transmembrane region" description="Helical" evidence="1">
    <location>
        <begin position="120"/>
        <end position="139"/>
    </location>
</feature>
<feature type="transmembrane region" description="Helical" evidence="1">
    <location>
        <begin position="403"/>
        <end position="425"/>
    </location>
</feature>
<feature type="transmembrane region" description="Helical" evidence="1">
    <location>
        <begin position="655"/>
        <end position="677"/>
    </location>
</feature>
<dbReference type="RefSeq" id="WP_007915018.1">
    <property type="nucleotide sequence ID" value="NZ_ADVG01000003.1"/>
</dbReference>
<feature type="transmembrane region" description="Helical" evidence="1">
    <location>
        <begin position="171"/>
        <end position="191"/>
    </location>
</feature>
<feature type="transmembrane region" description="Helical" evidence="1">
    <location>
        <begin position="336"/>
        <end position="364"/>
    </location>
</feature>
<dbReference type="InParanoid" id="D6TU35"/>